<accession>A0A917U105</accession>
<proteinExistence type="predicted"/>
<reference evidence="1" key="2">
    <citation type="submission" date="2020-09" db="EMBL/GenBank/DDBJ databases">
        <authorList>
            <person name="Sun Q."/>
            <person name="Ohkuma M."/>
        </authorList>
    </citation>
    <scope>NUCLEOTIDE SEQUENCE</scope>
    <source>
        <strain evidence="1">JCM 19831</strain>
    </source>
</reference>
<evidence type="ECO:0000313" key="2">
    <source>
        <dbReference type="Proteomes" id="UP000642070"/>
    </source>
</evidence>
<dbReference type="AlphaFoldDB" id="A0A917U105"/>
<comment type="caution">
    <text evidence="1">The sequence shown here is derived from an EMBL/GenBank/DDBJ whole genome shotgun (WGS) entry which is preliminary data.</text>
</comment>
<evidence type="ECO:0000313" key="1">
    <source>
        <dbReference type="EMBL" id="GGM50364.1"/>
    </source>
</evidence>
<name>A0A917U105_9ACTN</name>
<dbReference type="GO" id="GO:0016641">
    <property type="term" value="F:oxidoreductase activity, acting on the CH-NH2 group of donors, oxygen as acceptor"/>
    <property type="evidence" value="ECO:0007669"/>
    <property type="project" value="InterPro"/>
</dbReference>
<dbReference type="Pfam" id="PF01186">
    <property type="entry name" value="Lysyl_oxidase"/>
    <property type="match status" value="1"/>
</dbReference>
<dbReference type="EMBL" id="BMPI01000032">
    <property type="protein sequence ID" value="GGM50364.1"/>
    <property type="molecule type" value="Genomic_DNA"/>
</dbReference>
<sequence length="435" mass="46728">MTLQRHGALGVDLDLDAHLVVDGAPWQIRATRRSYGHPIVAVERIGVRDRALTDGLLKDLAGLPGFVRVTIADAGGATVRTVEPTFCPGHRPARRRPSAPATSPYPARCSTNPFALGAVWGIQAGWSASVHDPVGAPVDLPPGAYTARIAIAERYRALLNIPADKASATVALTVVDGPAAQVPAAPPEATLSPLQAKAARPTGPAVISDWPRPDLRPLPAGGMTVKHDAGRDYLAFFATVWNAGPAPLVIDAYRWEETGTMDAYQYFLDGDGRTVGWAPAGVLRWDDRDGHRHWHLADFASYRMLDAQYRQVTTSEKTGFCLSSTDPIDLTVPHANWQPANNDLRVGCGGRTVASLRQVLDVGSGDTYRQDLPGQSFDITDLPNGTYYVEVTANPERRLYETDPSNNISQRQVVLAGPPGARTVTAPPHQLVDAA</sequence>
<keyword evidence="2" id="KW-1185">Reference proteome</keyword>
<dbReference type="InterPro" id="IPR001695">
    <property type="entry name" value="Lysyl_oxidase"/>
</dbReference>
<reference evidence="1" key="1">
    <citation type="journal article" date="2014" name="Int. J. Syst. Evol. Microbiol.">
        <title>Complete genome sequence of Corynebacterium casei LMG S-19264T (=DSM 44701T), isolated from a smear-ripened cheese.</title>
        <authorList>
            <consortium name="US DOE Joint Genome Institute (JGI-PGF)"/>
            <person name="Walter F."/>
            <person name="Albersmeier A."/>
            <person name="Kalinowski J."/>
            <person name="Ruckert C."/>
        </authorList>
    </citation>
    <scope>NUCLEOTIDE SEQUENCE</scope>
    <source>
        <strain evidence="1">JCM 19831</strain>
    </source>
</reference>
<dbReference type="GO" id="GO:0005507">
    <property type="term" value="F:copper ion binding"/>
    <property type="evidence" value="ECO:0007669"/>
    <property type="project" value="InterPro"/>
</dbReference>
<gene>
    <name evidence="1" type="ORF">GCM10007977_060130</name>
</gene>
<protein>
    <submittedName>
        <fullName evidence="1">Uncharacterized protein</fullName>
    </submittedName>
</protein>
<organism evidence="1 2">
    <name type="scientific">Dactylosporangium sucinum</name>
    <dbReference type="NCBI Taxonomy" id="1424081"/>
    <lineage>
        <taxon>Bacteria</taxon>
        <taxon>Bacillati</taxon>
        <taxon>Actinomycetota</taxon>
        <taxon>Actinomycetes</taxon>
        <taxon>Micromonosporales</taxon>
        <taxon>Micromonosporaceae</taxon>
        <taxon>Dactylosporangium</taxon>
    </lineage>
</organism>
<dbReference type="Proteomes" id="UP000642070">
    <property type="component" value="Unassembled WGS sequence"/>
</dbReference>